<proteinExistence type="predicted"/>
<dbReference type="SUPFAM" id="SSF54427">
    <property type="entry name" value="NTF2-like"/>
    <property type="match status" value="1"/>
</dbReference>
<organism evidence="2 3">
    <name type="scientific">Actinacidiphila yanglinensis</name>
    <dbReference type="NCBI Taxonomy" id="310779"/>
    <lineage>
        <taxon>Bacteria</taxon>
        <taxon>Bacillati</taxon>
        <taxon>Actinomycetota</taxon>
        <taxon>Actinomycetes</taxon>
        <taxon>Kitasatosporales</taxon>
        <taxon>Streptomycetaceae</taxon>
        <taxon>Actinacidiphila</taxon>
    </lineage>
</organism>
<name>A0A1H5UWU3_9ACTN</name>
<reference evidence="2 3" key="1">
    <citation type="submission" date="2016-10" db="EMBL/GenBank/DDBJ databases">
        <authorList>
            <person name="de Groot N.N."/>
        </authorList>
    </citation>
    <scope>NUCLEOTIDE SEQUENCE [LARGE SCALE GENOMIC DNA]</scope>
    <source>
        <strain evidence="2 3">CGMCC 4.2023</strain>
    </source>
</reference>
<feature type="domain" description="SnoaL-like" evidence="1">
    <location>
        <begin position="28"/>
        <end position="121"/>
    </location>
</feature>
<dbReference type="InterPro" id="IPR032710">
    <property type="entry name" value="NTF2-like_dom_sf"/>
</dbReference>
<sequence>MKSDFIDNPHNSGNAGHMTTDNKTLIQRALAELISTGDADTLVPLLKDDFVYHRPDATTRTKAEWLALVREGPLDEMKVEIDHVLAEGDHVVMHSRRRIPGAGPGVEVVDIWRFDDGRIAEAWEIVEPAAETAAHQVWWESDGR</sequence>
<dbReference type="AlphaFoldDB" id="A0A1H5UWU3"/>
<evidence type="ECO:0000259" key="1">
    <source>
        <dbReference type="Pfam" id="PF12680"/>
    </source>
</evidence>
<dbReference type="Proteomes" id="UP000236754">
    <property type="component" value="Unassembled WGS sequence"/>
</dbReference>
<accession>A0A1H5UWU3</accession>
<gene>
    <name evidence="2" type="ORF">SAMN05216223_10223</name>
</gene>
<dbReference type="EMBL" id="FNVU01000002">
    <property type="protein sequence ID" value="SEF78898.1"/>
    <property type="molecule type" value="Genomic_DNA"/>
</dbReference>
<dbReference type="Gene3D" id="3.10.450.50">
    <property type="match status" value="1"/>
</dbReference>
<protein>
    <submittedName>
        <fullName evidence="2">Predicted SnoaL-like aldol condensation-catalyzing enzyme</fullName>
    </submittedName>
</protein>
<dbReference type="Pfam" id="PF12680">
    <property type="entry name" value="SnoaL_2"/>
    <property type="match status" value="1"/>
</dbReference>
<keyword evidence="3" id="KW-1185">Reference proteome</keyword>
<evidence type="ECO:0000313" key="2">
    <source>
        <dbReference type="EMBL" id="SEF78898.1"/>
    </source>
</evidence>
<evidence type="ECO:0000313" key="3">
    <source>
        <dbReference type="Proteomes" id="UP000236754"/>
    </source>
</evidence>
<dbReference type="InterPro" id="IPR037401">
    <property type="entry name" value="SnoaL-like"/>
</dbReference>